<proteinExistence type="predicted"/>
<sequence>MPIDGSVDDADNFADLIRHALQKLIFKKELSWHLIQFWAPTKAYEGRTLLTTQFQPFAIGTAEYTPDHTRKLCEYRMGMCREYNNSFHADAECAEEQLGLPGRVFLHQFPESIPFVMHYSLTEYPQRNLALRCFINGSCAVPVFDHSSHTCVGVLEIVSLHFPDAVSYDKSFVGQMYDIFQHELHCSLVQFWAATKTSEGRTLLTTQFQPFALGPTAYGFPDERNRLCEYRMGMCREYNNSFYADAECAEQQLGLPGRVFLHQFPESTPNVELYTLKEYPQRHLALRCKIGSSLALPVFEHSSHTCVGVLEIVSLSQYGEQGSGFTLACQIFPRPNV</sequence>
<evidence type="ECO:0000313" key="1">
    <source>
        <dbReference type="EMBL" id="KAI8569857.1"/>
    </source>
</evidence>
<keyword evidence="2" id="KW-1185">Reference proteome</keyword>
<protein>
    <submittedName>
        <fullName evidence="1">Uncharacterized protein</fullName>
    </submittedName>
</protein>
<dbReference type="EMBL" id="CM046389">
    <property type="protein sequence ID" value="KAI8569857.1"/>
    <property type="molecule type" value="Genomic_DNA"/>
</dbReference>
<reference evidence="1" key="1">
    <citation type="submission" date="2022-02" db="EMBL/GenBank/DDBJ databases">
        <title>Plant Genome Project.</title>
        <authorList>
            <person name="Zhang R.-G."/>
        </authorList>
    </citation>
    <scope>NUCLEOTIDE SEQUENCE</scope>
    <source>
        <strain evidence="1">AT1</strain>
    </source>
</reference>
<gene>
    <name evidence="1" type="ORF">RHMOL_Rhmol02G0309600</name>
</gene>
<name>A0ACC0PVS3_RHOML</name>
<accession>A0ACC0PVS3</accession>
<dbReference type="Proteomes" id="UP001062846">
    <property type="component" value="Chromosome 2"/>
</dbReference>
<comment type="caution">
    <text evidence="1">The sequence shown here is derived from an EMBL/GenBank/DDBJ whole genome shotgun (WGS) entry which is preliminary data.</text>
</comment>
<evidence type="ECO:0000313" key="2">
    <source>
        <dbReference type="Proteomes" id="UP001062846"/>
    </source>
</evidence>
<organism evidence="1 2">
    <name type="scientific">Rhododendron molle</name>
    <name type="common">Chinese azalea</name>
    <name type="synonym">Azalea mollis</name>
    <dbReference type="NCBI Taxonomy" id="49168"/>
    <lineage>
        <taxon>Eukaryota</taxon>
        <taxon>Viridiplantae</taxon>
        <taxon>Streptophyta</taxon>
        <taxon>Embryophyta</taxon>
        <taxon>Tracheophyta</taxon>
        <taxon>Spermatophyta</taxon>
        <taxon>Magnoliopsida</taxon>
        <taxon>eudicotyledons</taxon>
        <taxon>Gunneridae</taxon>
        <taxon>Pentapetalae</taxon>
        <taxon>asterids</taxon>
        <taxon>Ericales</taxon>
        <taxon>Ericaceae</taxon>
        <taxon>Ericoideae</taxon>
        <taxon>Rhodoreae</taxon>
        <taxon>Rhododendron</taxon>
    </lineage>
</organism>